<evidence type="ECO:0000256" key="1">
    <source>
        <dbReference type="ARBA" id="ARBA00004167"/>
    </source>
</evidence>
<comment type="caution">
    <text evidence="11">The sequence shown here is derived from an EMBL/GenBank/DDBJ whole genome shotgun (WGS) entry which is preliminary data.</text>
</comment>
<dbReference type="Gene3D" id="1.10.10.1320">
    <property type="entry name" value="Anti-sigma factor, zinc-finger domain"/>
    <property type="match status" value="1"/>
</dbReference>
<dbReference type="AlphaFoldDB" id="A0A7W2F6D9"/>
<dbReference type="GO" id="GO:0005886">
    <property type="term" value="C:plasma membrane"/>
    <property type="evidence" value="ECO:0007669"/>
    <property type="project" value="UniProtKB-SubCell"/>
</dbReference>
<dbReference type="GO" id="GO:0016989">
    <property type="term" value="F:sigma factor antagonist activity"/>
    <property type="evidence" value="ECO:0007669"/>
    <property type="project" value="TreeGrafter"/>
</dbReference>
<organism evidence="11 12">
    <name type="scientific">Rugamonas apoptosis</name>
    <dbReference type="NCBI Taxonomy" id="2758570"/>
    <lineage>
        <taxon>Bacteria</taxon>
        <taxon>Pseudomonadati</taxon>
        <taxon>Pseudomonadota</taxon>
        <taxon>Betaproteobacteria</taxon>
        <taxon>Burkholderiales</taxon>
        <taxon>Oxalobacteraceae</taxon>
        <taxon>Telluria group</taxon>
        <taxon>Rugamonas</taxon>
    </lineage>
</organism>
<evidence type="ECO:0000256" key="3">
    <source>
        <dbReference type="ARBA" id="ARBA00022475"/>
    </source>
</evidence>
<dbReference type="Pfam" id="PF10099">
    <property type="entry name" value="RskA_C"/>
    <property type="match status" value="1"/>
</dbReference>
<dbReference type="InterPro" id="IPR018764">
    <property type="entry name" value="RskA_C"/>
</dbReference>
<protein>
    <recommendedName>
        <fullName evidence="8">Regulator of SigK</fullName>
    </recommendedName>
    <alternativeName>
        <fullName evidence="7">Sigma-K anti-sigma factor RskA</fullName>
    </alternativeName>
</protein>
<dbReference type="PANTHER" id="PTHR37461">
    <property type="entry name" value="ANTI-SIGMA-K FACTOR RSKA"/>
    <property type="match status" value="1"/>
</dbReference>
<dbReference type="Proteomes" id="UP000573499">
    <property type="component" value="Unassembled WGS sequence"/>
</dbReference>
<sequence length="236" mass="25354">MKIGGNDNLREQLAAEYVLGTLRGGARRRFEHWLTTDAALRRAVAEWQDRLAPLAEFTPAQAPRPQVWQGITRRLQLPAPAPAWAFWRQPPLAFWRGLGLASSALAALLVVVLALVLNGRAEAPVINYVATLADAQAHPALLLTADSRHRALTVRLLTAAPVAADRSLQLWAVPHQGAPRSLGVLAGRDNRLALPANAIGEDVALLAVSLEPKGGSPDPHGPSGPILYQGPWVRVL</sequence>
<gene>
    <name evidence="11" type="ORF">H3H39_02700</name>
</gene>
<proteinExistence type="predicted"/>
<evidence type="ECO:0000256" key="7">
    <source>
        <dbReference type="ARBA" id="ARBA00029829"/>
    </source>
</evidence>
<comment type="subcellular location">
    <subcellularLocation>
        <location evidence="2">Cell membrane</location>
    </subcellularLocation>
    <subcellularLocation>
        <location evidence="1">Membrane</location>
        <topology evidence="1">Single-pass membrane protein</topology>
    </subcellularLocation>
</comment>
<evidence type="ECO:0000256" key="5">
    <source>
        <dbReference type="ARBA" id="ARBA00022989"/>
    </source>
</evidence>
<evidence type="ECO:0000256" key="6">
    <source>
        <dbReference type="ARBA" id="ARBA00023136"/>
    </source>
</evidence>
<evidence type="ECO:0000256" key="8">
    <source>
        <dbReference type="ARBA" id="ARBA00030803"/>
    </source>
</evidence>
<evidence type="ECO:0000256" key="4">
    <source>
        <dbReference type="ARBA" id="ARBA00022692"/>
    </source>
</evidence>
<keyword evidence="4 9" id="KW-0812">Transmembrane</keyword>
<dbReference type="GO" id="GO:0006417">
    <property type="term" value="P:regulation of translation"/>
    <property type="evidence" value="ECO:0007669"/>
    <property type="project" value="TreeGrafter"/>
</dbReference>
<keyword evidence="6 9" id="KW-0472">Membrane</keyword>
<reference evidence="11 12" key="1">
    <citation type="submission" date="2020-07" db="EMBL/GenBank/DDBJ databases">
        <title>Novel species isolated from subtropical streams in China.</title>
        <authorList>
            <person name="Lu H."/>
        </authorList>
    </citation>
    <scope>NUCLEOTIDE SEQUENCE [LARGE SCALE GENOMIC DNA]</scope>
    <source>
        <strain evidence="11 12">LX47W</strain>
    </source>
</reference>
<dbReference type="RefSeq" id="WP_182151701.1">
    <property type="nucleotide sequence ID" value="NZ_JACEZU010000001.1"/>
</dbReference>
<evidence type="ECO:0000259" key="10">
    <source>
        <dbReference type="Pfam" id="PF10099"/>
    </source>
</evidence>
<feature type="domain" description="Anti-sigma K factor RskA C-terminal" evidence="10">
    <location>
        <begin position="104"/>
        <end position="226"/>
    </location>
</feature>
<dbReference type="InterPro" id="IPR041916">
    <property type="entry name" value="Anti_sigma_zinc_sf"/>
</dbReference>
<accession>A0A7W2F6D9</accession>
<dbReference type="EMBL" id="JACEZU010000001">
    <property type="protein sequence ID" value="MBA5685962.1"/>
    <property type="molecule type" value="Genomic_DNA"/>
</dbReference>
<keyword evidence="5 9" id="KW-1133">Transmembrane helix</keyword>
<evidence type="ECO:0000256" key="9">
    <source>
        <dbReference type="SAM" id="Phobius"/>
    </source>
</evidence>
<dbReference type="InterPro" id="IPR051474">
    <property type="entry name" value="Anti-sigma-K/W_factor"/>
</dbReference>
<evidence type="ECO:0000256" key="2">
    <source>
        <dbReference type="ARBA" id="ARBA00004236"/>
    </source>
</evidence>
<evidence type="ECO:0000313" key="11">
    <source>
        <dbReference type="EMBL" id="MBA5685962.1"/>
    </source>
</evidence>
<keyword evidence="12" id="KW-1185">Reference proteome</keyword>
<evidence type="ECO:0000313" key="12">
    <source>
        <dbReference type="Proteomes" id="UP000573499"/>
    </source>
</evidence>
<dbReference type="PANTHER" id="PTHR37461:SF1">
    <property type="entry name" value="ANTI-SIGMA-K FACTOR RSKA"/>
    <property type="match status" value="1"/>
</dbReference>
<name>A0A7W2F6D9_9BURK</name>
<feature type="transmembrane region" description="Helical" evidence="9">
    <location>
        <begin position="93"/>
        <end position="117"/>
    </location>
</feature>
<keyword evidence="3" id="KW-1003">Cell membrane</keyword>